<protein>
    <submittedName>
        <fullName evidence="1">Uncharacterized protein</fullName>
    </submittedName>
</protein>
<keyword evidence="2" id="KW-1185">Reference proteome</keyword>
<accession>A0A835BUQ0</accession>
<comment type="caution">
    <text evidence="1">The sequence shown here is derived from an EMBL/GenBank/DDBJ whole genome shotgun (WGS) entry which is preliminary data.</text>
</comment>
<dbReference type="EMBL" id="JACEFO010001748">
    <property type="protein sequence ID" value="KAF8711610.1"/>
    <property type="molecule type" value="Genomic_DNA"/>
</dbReference>
<sequence>MWNGLQIVIQCGVKEETIKHVLILWTARLQFAKILWEQAKGITGVKLPSLHPTTWARDLLFIGTARERSVIICGMWSLWMLRIRRRHGEAELPIRHAVMWVRDPITCLISGGYYIQSSKLLRRNTSPDGLGLTRAG</sequence>
<evidence type="ECO:0000313" key="2">
    <source>
        <dbReference type="Proteomes" id="UP000636709"/>
    </source>
</evidence>
<name>A0A835BUQ0_9POAL</name>
<reference evidence="1" key="1">
    <citation type="submission" date="2020-07" db="EMBL/GenBank/DDBJ databases">
        <title>Genome sequence and genetic diversity analysis of an under-domesticated orphan crop, white fonio (Digitaria exilis).</title>
        <authorList>
            <person name="Bennetzen J.L."/>
            <person name="Chen S."/>
            <person name="Ma X."/>
            <person name="Wang X."/>
            <person name="Yssel A.E.J."/>
            <person name="Chaluvadi S.R."/>
            <person name="Johnson M."/>
            <person name="Gangashetty P."/>
            <person name="Hamidou F."/>
            <person name="Sanogo M.D."/>
            <person name="Zwaenepoel A."/>
            <person name="Wallace J."/>
            <person name="Van De Peer Y."/>
            <person name="Van Deynze A."/>
        </authorList>
    </citation>
    <scope>NUCLEOTIDE SEQUENCE</scope>
    <source>
        <tissue evidence="1">Leaves</tissue>
    </source>
</reference>
<gene>
    <name evidence="1" type="ORF">HU200_029063</name>
</gene>
<dbReference type="AlphaFoldDB" id="A0A835BUQ0"/>
<dbReference type="OrthoDB" id="663515at2759"/>
<evidence type="ECO:0000313" key="1">
    <source>
        <dbReference type="EMBL" id="KAF8711610.1"/>
    </source>
</evidence>
<proteinExistence type="predicted"/>
<dbReference type="Proteomes" id="UP000636709">
    <property type="component" value="Unassembled WGS sequence"/>
</dbReference>
<organism evidence="1 2">
    <name type="scientific">Digitaria exilis</name>
    <dbReference type="NCBI Taxonomy" id="1010633"/>
    <lineage>
        <taxon>Eukaryota</taxon>
        <taxon>Viridiplantae</taxon>
        <taxon>Streptophyta</taxon>
        <taxon>Embryophyta</taxon>
        <taxon>Tracheophyta</taxon>
        <taxon>Spermatophyta</taxon>
        <taxon>Magnoliopsida</taxon>
        <taxon>Liliopsida</taxon>
        <taxon>Poales</taxon>
        <taxon>Poaceae</taxon>
        <taxon>PACMAD clade</taxon>
        <taxon>Panicoideae</taxon>
        <taxon>Panicodae</taxon>
        <taxon>Paniceae</taxon>
        <taxon>Anthephorinae</taxon>
        <taxon>Digitaria</taxon>
    </lineage>
</organism>